<proteinExistence type="predicted"/>
<dbReference type="AlphaFoldDB" id="Q6AIE7"/>
<dbReference type="EMBL" id="CR522871">
    <property type="protein sequence ID" value="CAG37900.1"/>
    <property type="molecule type" value="Genomic_DNA"/>
</dbReference>
<dbReference type="HOGENOM" id="CLU_2522189_0_0_7"/>
<sequence length="84" mass="9573">MGIAAPWHPCHRAIPSIPGHKKPVKNALFQVLNVVLQAHALHPDLFHWPFRNGAKKVLIFHDKFFLPYALTGALVLWMIEDCIE</sequence>
<accession>Q6AIE7</accession>
<dbReference type="KEGG" id="dps:DPPB36"/>
<dbReference type="Proteomes" id="UP000000602">
    <property type="component" value="Plasmid large"/>
</dbReference>
<reference evidence="1 2" key="1">
    <citation type="journal article" date="2004" name="Environ. Microbiol.">
        <title>The genome of Desulfotalea psychrophila, a sulfate-reducing bacterium from permanently cold Arctic sediments.</title>
        <authorList>
            <person name="Rabus R."/>
            <person name="Ruepp A."/>
            <person name="Frickey T."/>
            <person name="Rattei T."/>
            <person name="Fartmann B."/>
            <person name="Stark M."/>
            <person name="Bauer M."/>
            <person name="Zibat A."/>
            <person name="Lombardot T."/>
            <person name="Becker I."/>
            <person name="Amann J."/>
            <person name="Gellner K."/>
            <person name="Teeling H."/>
            <person name="Leuschner W.D."/>
            <person name="Gloeckner F.-O."/>
            <person name="Lupas A.N."/>
            <person name="Amann R."/>
            <person name="Klenk H.-P."/>
        </authorList>
    </citation>
    <scope>NUCLEOTIDE SEQUENCE [LARGE SCALE GENOMIC DNA]</scope>
    <source>
        <strain evidence="2">DSM 12343 / LSv54</strain>
        <plasmid evidence="2">large</plasmid>
    </source>
</reference>
<organism evidence="1 2">
    <name type="scientific">Desulfotalea psychrophila (strain LSv54 / DSM 12343)</name>
    <dbReference type="NCBI Taxonomy" id="177439"/>
    <lineage>
        <taxon>Bacteria</taxon>
        <taxon>Pseudomonadati</taxon>
        <taxon>Thermodesulfobacteriota</taxon>
        <taxon>Desulfobulbia</taxon>
        <taxon>Desulfobulbales</taxon>
        <taxon>Desulfocapsaceae</taxon>
        <taxon>Desulfotalea</taxon>
    </lineage>
</organism>
<name>Q6AIE7_DESPS</name>
<evidence type="ECO:0000313" key="2">
    <source>
        <dbReference type="Proteomes" id="UP000000602"/>
    </source>
</evidence>
<protein>
    <submittedName>
        <fullName evidence="1">Uncharacterized protein</fullName>
    </submittedName>
</protein>
<gene>
    <name evidence="1" type="ordered locus">DPPB36</name>
</gene>
<keyword evidence="2" id="KW-1185">Reference proteome</keyword>
<geneLocation type="plasmid" evidence="2">
    <name>large</name>
</geneLocation>
<evidence type="ECO:0000313" key="1">
    <source>
        <dbReference type="EMBL" id="CAG37900.1"/>
    </source>
</evidence>